<dbReference type="Pfam" id="PF01810">
    <property type="entry name" value="LysE"/>
    <property type="match status" value="1"/>
</dbReference>
<accession>A0A2L0ER55</accession>
<feature type="transmembrane region" description="Helical" evidence="6">
    <location>
        <begin position="46"/>
        <end position="67"/>
    </location>
</feature>
<dbReference type="EMBL" id="CP012673">
    <property type="protein sequence ID" value="AUX41750.1"/>
    <property type="molecule type" value="Genomic_DNA"/>
</dbReference>
<evidence type="ECO:0000256" key="2">
    <source>
        <dbReference type="ARBA" id="ARBA00022475"/>
    </source>
</evidence>
<dbReference type="RefSeq" id="WP_104980369.1">
    <property type="nucleotide sequence ID" value="NZ_CP012673.1"/>
</dbReference>
<comment type="subcellular location">
    <subcellularLocation>
        <location evidence="1">Cell membrane</location>
        <topology evidence="1">Multi-pass membrane protein</topology>
    </subcellularLocation>
</comment>
<dbReference type="InterPro" id="IPR001123">
    <property type="entry name" value="LeuE-type"/>
</dbReference>
<sequence length="213" mass="21705">MLVDPTLFGLFVVTGLALNLTPGPDMMFVFAAGTSAGRRSGVLAALGIGAGGLVHTAAAAAGLSALLVSSALAFSVVKYAGAAYLVYLGVRALLSPADPSAAPSPPNLPVAPRDGVLWRAVMTSVLNPKVALFFLAFVPQFVSADHGPVALQFLLLGTTFCITGTLVNGLVGILAGSVRGVLARRTRWARPLDRATGAVFILLGVRLALAGQK</sequence>
<dbReference type="PANTHER" id="PTHR30086">
    <property type="entry name" value="ARGININE EXPORTER PROTEIN ARGO"/>
    <property type="match status" value="1"/>
</dbReference>
<dbReference type="Proteomes" id="UP000238348">
    <property type="component" value="Chromosome"/>
</dbReference>
<evidence type="ECO:0000256" key="1">
    <source>
        <dbReference type="ARBA" id="ARBA00004651"/>
    </source>
</evidence>
<evidence type="ECO:0000313" key="8">
    <source>
        <dbReference type="Proteomes" id="UP000238348"/>
    </source>
</evidence>
<dbReference type="AlphaFoldDB" id="A0A2L0ER55"/>
<dbReference type="PANTHER" id="PTHR30086:SF20">
    <property type="entry name" value="ARGININE EXPORTER PROTEIN ARGO-RELATED"/>
    <property type="match status" value="1"/>
</dbReference>
<keyword evidence="5 6" id="KW-0472">Membrane</keyword>
<keyword evidence="2" id="KW-1003">Cell membrane</keyword>
<evidence type="ECO:0000313" key="7">
    <source>
        <dbReference type="EMBL" id="AUX41750.1"/>
    </source>
</evidence>
<organism evidence="7 8">
    <name type="scientific">Sorangium cellulosum</name>
    <name type="common">Polyangium cellulosum</name>
    <dbReference type="NCBI Taxonomy" id="56"/>
    <lineage>
        <taxon>Bacteria</taxon>
        <taxon>Pseudomonadati</taxon>
        <taxon>Myxococcota</taxon>
        <taxon>Polyangia</taxon>
        <taxon>Polyangiales</taxon>
        <taxon>Polyangiaceae</taxon>
        <taxon>Sorangium</taxon>
    </lineage>
</organism>
<keyword evidence="3 6" id="KW-0812">Transmembrane</keyword>
<feature type="transmembrane region" description="Helical" evidence="6">
    <location>
        <begin position="150"/>
        <end position="175"/>
    </location>
</feature>
<feature type="transmembrane region" description="Helical" evidence="6">
    <location>
        <begin position="79"/>
        <end position="97"/>
    </location>
</feature>
<reference evidence="7 8" key="1">
    <citation type="submission" date="2015-09" db="EMBL/GenBank/DDBJ databases">
        <title>Sorangium comparison.</title>
        <authorList>
            <person name="Zaburannyi N."/>
            <person name="Bunk B."/>
            <person name="Overmann J."/>
            <person name="Mueller R."/>
        </authorList>
    </citation>
    <scope>NUCLEOTIDE SEQUENCE [LARGE SCALE GENOMIC DNA]</scope>
    <source>
        <strain evidence="7 8">So ce26</strain>
    </source>
</reference>
<keyword evidence="4 6" id="KW-1133">Transmembrane helix</keyword>
<dbReference type="OrthoDB" id="9807053at2"/>
<evidence type="ECO:0000256" key="3">
    <source>
        <dbReference type="ARBA" id="ARBA00022692"/>
    </source>
</evidence>
<evidence type="ECO:0000256" key="4">
    <source>
        <dbReference type="ARBA" id="ARBA00022989"/>
    </source>
</evidence>
<dbReference type="GO" id="GO:0005886">
    <property type="term" value="C:plasma membrane"/>
    <property type="evidence" value="ECO:0007669"/>
    <property type="project" value="UniProtKB-SubCell"/>
</dbReference>
<gene>
    <name evidence="7" type="primary">lysE</name>
    <name evidence="7" type="ORF">SOCE26_031730</name>
</gene>
<dbReference type="GO" id="GO:0015171">
    <property type="term" value="F:amino acid transmembrane transporter activity"/>
    <property type="evidence" value="ECO:0007669"/>
    <property type="project" value="TreeGrafter"/>
</dbReference>
<proteinExistence type="predicted"/>
<evidence type="ECO:0000256" key="5">
    <source>
        <dbReference type="ARBA" id="ARBA00023136"/>
    </source>
</evidence>
<dbReference type="PIRSF" id="PIRSF006324">
    <property type="entry name" value="LeuE"/>
    <property type="match status" value="1"/>
</dbReference>
<feature type="transmembrane region" description="Helical" evidence="6">
    <location>
        <begin position="117"/>
        <end position="138"/>
    </location>
</feature>
<protein>
    <submittedName>
        <fullName evidence="7">Lysine transporter LysE</fullName>
    </submittedName>
</protein>
<evidence type="ECO:0000256" key="6">
    <source>
        <dbReference type="SAM" id="Phobius"/>
    </source>
</evidence>
<name>A0A2L0ER55_SORCE</name>